<name>A0A6P8X564_DROAB</name>
<dbReference type="Gene3D" id="2.40.50.90">
    <property type="match status" value="1"/>
</dbReference>
<keyword evidence="2" id="KW-1185">Reference proteome</keyword>
<organism evidence="2 3">
    <name type="scientific">Drosophila albomicans</name>
    <name type="common">Fruit fly</name>
    <dbReference type="NCBI Taxonomy" id="7291"/>
    <lineage>
        <taxon>Eukaryota</taxon>
        <taxon>Metazoa</taxon>
        <taxon>Ecdysozoa</taxon>
        <taxon>Arthropoda</taxon>
        <taxon>Hexapoda</taxon>
        <taxon>Insecta</taxon>
        <taxon>Pterygota</taxon>
        <taxon>Neoptera</taxon>
        <taxon>Endopterygota</taxon>
        <taxon>Diptera</taxon>
        <taxon>Brachycera</taxon>
        <taxon>Muscomorpha</taxon>
        <taxon>Ephydroidea</taxon>
        <taxon>Drosophilidae</taxon>
        <taxon>Drosophila</taxon>
    </lineage>
</organism>
<dbReference type="OrthoDB" id="10034606at2759"/>
<dbReference type="Pfam" id="PF00567">
    <property type="entry name" value="TUDOR"/>
    <property type="match status" value="1"/>
</dbReference>
<reference evidence="3" key="1">
    <citation type="submission" date="2025-08" db="UniProtKB">
        <authorList>
            <consortium name="RefSeq"/>
        </authorList>
    </citation>
    <scope>IDENTIFICATION</scope>
    <source>
        <strain evidence="3">15112-1751.03</strain>
        <tissue evidence="3">Whole Adult</tissue>
    </source>
</reference>
<dbReference type="GeneID" id="117572587"/>
<dbReference type="SUPFAM" id="SSF63748">
    <property type="entry name" value="Tudor/PWWP/MBT"/>
    <property type="match status" value="1"/>
</dbReference>
<protein>
    <submittedName>
        <fullName evidence="3">Tudor domain-containing 6</fullName>
    </submittedName>
</protein>
<evidence type="ECO:0000313" key="2">
    <source>
        <dbReference type="Proteomes" id="UP000515160"/>
    </source>
</evidence>
<feature type="domain" description="Tudor" evidence="1">
    <location>
        <begin position="142"/>
        <end position="199"/>
    </location>
</feature>
<accession>A0A6P8X564</accession>
<evidence type="ECO:0000259" key="1">
    <source>
        <dbReference type="PROSITE" id="PS50304"/>
    </source>
</evidence>
<evidence type="ECO:0000313" key="3">
    <source>
        <dbReference type="RefSeq" id="XP_034111366.1"/>
    </source>
</evidence>
<proteinExistence type="predicted"/>
<gene>
    <name evidence="3" type="primary">LOC117572587</name>
</gene>
<dbReference type="PANTHER" id="PTHR16442:SF1">
    <property type="entry name" value="RING FINGER PROTEIN 17"/>
    <property type="match status" value="1"/>
</dbReference>
<dbReference type="GO" id="GO:0005737">
    <property type="term" value="C:cytoplasm"/>
    <property type="evidence" value="ECO:0007669"/>
    <property type="project" value="UniProtKB-ARBA"/>
</dbReference>
<dbReference type="PANTHER" id="PTHR16442">
    <property type="entry name" value="RING FINGER PROTEIN 17"/>
    <property type="match status" value="1"/>
</dbReference>
<dbReference type="Gene3D" id="2.30.30.140">
    <property type="match status" value="1"/>
</dbReference>
<dbReference type="SMART" id="SM00333">
    <property type="entry name" value="TUDOR"/>
    <property type="match status" value="1"/>
</dbReference>
<dbReference type="InterPro" id="IPR002999">
    <property type="entry name" value="Tudor"/>
</dbReference>
<sequence>MKKLKTHELGTMKWDIESSDDKLDSAEALLDETELSAEFRMENFIHRIQSKYVLVRPKSEEVFNVNGPQEAIRLGAELAVKTLSQEHTVGNKLQLKVTEVYSPFQFWFLEAKDANLVTEMSHKIFNFYSDGHGLCWMLTPPFLKPGYICAAFHQSAWKRARIVSVISAREVSVYMLDYGQSAQLPANQLNFLHKQFMQLPAMAMRGTLTDVYPLDLHWPANATNYFKVLVRGRYVYAVIKDTDIEDRTLFVNLCDSPDLQHSISDQLIRNKLAGISRNYSAKTIESNNGRRVRYIRERLPSFDMLEQQLIIADCEKFEKMFDGIVYNSQFYRHFKAPKLTNPFHKDLENALDDWLEKHKRIQRMNP</sequence>
<dbReference type="RefSeq" id="XP_034111366.1">
    <property type="nucleotide sequence ID" value="XM_034255475.2"/>
</dbReference>
<dbReference type="Proteomes" id="UP000515160">
    <property type="component" value="Chromosome X"/>
</dbReference>
<dbReference type="AlphaFoldDB" id="A0A6P8X564"/>
<dbReference type="InterPro" id="IPR035437">
    <property type="entry name" value="SNase_OB-fold_sf"/>
</dbReference>
<dbReference type="PROSITE" id="PS50304">
    <property type="entry name" value="TUDOR"/>
    <property type="match status" value="1"/>
</dbReference>